<dbReference type="GO" id="GO:0005886">
    <property type="term" value="C:plasma membrane"/>
    <property type="evidence" value="ECO:0007669"/>
    <property type="project" value="UniProtKB-SubCell"/>
</dbReference>
<proteinExistence type="inferred from homology"/>
<organism evidence="13 14">
    <name type="scientific">Alkalibacterium olivapovliticus</name>
    <dbReference type="NCBI Taxonomy" id="99907"/>
    <lineage>
        <taxon>Bacteria</taxon>
        <taxon>Bacillati</taxon>
        <taxon>Bacillota</taxon>
        <taxon>Bacilli</taxon>
        <taxon>Lactobacillales</taxon>
        <taxon>Carnobacteriaceae</taxon>
        <taxon>Alkalibacterium</taxon>
    </lineage>
</organism>
<evidence type="ECO:0000256" key="4">
    <source>
        <dbReference type="ARBA" id="ARBA00022679"/>
    </source>
</evidence>
<evidence type="ECO:0000256" key="11">
    <source>
        <dbReference type="SAM" id="Phobius"/>
    </source>
</evidence>
<dbReference type="Gene3D" id="3.90.550.10">
    <property type="entry name" value="Spore Coat Polysaccharide Biosynthesis Protein SpsA, Chain A"/>
    <property type="match status" value="1"/>
</dbReference>
<dbReference type="InterPro" id="IPR001173">
    <property type="entry name" value="Glyco_trans_2-like"/>
</dbReference>
<protein>
    <recommendedName>
        <fullName evidence="10">4,4'-diaponeurosporenoate glycosyltransferase</fullName>
    </recommendedName>
</protein>
<dbReference type="SUPFAM" id="SSF53448">
    <property type="entry name" value="Nucleotide-diphospho-sugar transferases"/>
    <property type="match status" value="1"/>
</dbReference>
<dbReference type="PANTHER" id="PTHR43646">
    <property type="entry name" value="GLYCOSYLTRANSFERASE"/>
    <property type="match status" value="1"/>
</dbReference>
<evidence type="ECO:0000313" key="13">
    <source>
        <dbReference type="EMBL" id="PRY83022.1"/>
    </source>
</evidence>
<dbReference type="Pfam" id="PF00535">
    <property type="entry name" value="Glycos_transf_2"/>
    <property type="match status" value="1"/>
</dbReference>
<comment type="function">
    <text evidence="7">Catalyzes the glycosylation of 4,4'-diaponeurosporenoate, i.e. the esterification of glucose at the C1'' position with the carboxyl group of 4,4'-diaponeurosporenic acid, to form glycosyl-4,4'-diaponeurosporenoate. This is a step in the biosynthesis of staphyloxanthin, an orange pigment present in most staphylococci strains.</text>
</comment>
<keyword evidence="6 11" id="KW-0472">Membrane</keyword>
<keyword evidence="14" id="KW-1185">Reference proteome</keyword>
<evidence type="ECO:0000256" key="1">
    <source>
        <dbReference type="ARBA" id="ARBA00004236"/>
    </source>
</evidence>
<feature type="domain" description="Glycosyltransferase 2-like" evidence="12">
    <location>
        <begin position="40"/>
        <end position="143"/>
    </location>
</feature>
<evidence type="ECO:0000256" key="2">
    <source>
        <dbReference type="ARBA" id="ARBA00022475"/>
    </source>
</evidence>
<comment type="caution">
    <text evidence="13">The sequence shown here is derived from an EMBL/GenBank/DDBJ whole genome shotgun (WGS) entry which is preliminary data.</text>
</comment>
<evidence type="ECO:0000259" key="12">
    <source>
        <dbReference type="Pfam" id="PF00535"/>
    </source>
</evidence>
<dbReference type="InterPro" id="IPR029044">
    <property type="entry name" value="Nucleotide-diphossugar_trans"/>
</dbReference>
<dbReference type="Proteomes" id="UP000238205">
    <property type="component" value="Unassembled WGS sequence"/>
</dbReference>
<comment type="similarity">
    <text evidence="9">Belongs to the glycosyltransferase 2 family. CrtQ subfamily.</text>
</comment>
<evidence type="ECO:0000256" key="6">
    <source>
        <dbReference type="ARBA" id="ARBA00023136"/>
    </source>
</evidence>
<keyword evidence="3" id="KW-0328">Glycosyltransferase</keyword>
<dbReference type="GO" id="GO:0016117">
    <property type="term" value="P:carotenoid biosynthetic process"/>
    <property type="evidence" value="ECO:0007669"/>
    <property type="project" value="UniProtKB-KW"/>
</dbReference>
<feature type="transmembrane region" description="Helical" evidence="11">
    <location>
        <begin position="274"/>
        <end position="295"/>
    </location>
</feature>
<comment type="pathway">
    <text evidence="8">Carotenoid biosynthesis; staphyloxanthin biosynthesis; staphyloxanthin from farnesyl diphosphate: step 4/5.</text>
</comment>
<dbReference type="EMBL" id="PVTO01000007">
    <property type="protein sequence ID" value="PRY83022.1"/>
    <property type="molecule type" value="Genomic_DNA"/>
</dbReference>
<sequence>MIWYMIGLILFLGLFSGFFFLWKLPLIPLTANSERVPPLSIIIPARNEELSLPALLKSIQQQSIEPLEVIVVDDESTDNTAHIAEEFGATVLSASSANLSQKGKSAACWMGAQKAKGDWLVFLDSDTRFVHRDALRSIADVYLKKNQNGLFSIQPFHETEKAYETISVVLNIMVMAGLNRFSLLKDKLPHRGAFGPFLLTTRLQYEKSGGHQVILDSHMDDIELARLYKSKNWPVSVYGGKGSIHFRMFPEGISQLVNGWTKSLLQGAEGTHPLVHLSIGMWITGVIMISILVILSVVYYSSLLAVLLSLCAYLLYCFQFRWLMNKVGRFPLWTMVFPFFFVIAFIGLYIWAFVQVHIIKKVKWRGRDIKT</sequence>
<reference evidence="13 14" key="1">
    <citation type="submission" date="2018-03" db="EMBL/GenBank/DDBJ databases">
        <title>Genomic Encyclopedia of Archaeal and Bacterial Type Strains, Phase II (KMG-II): from individual species to whole genera.</title>
        <authorList>
            <person name="Goeker M."/>
        </authorList>
    </citation>
    <scope>NUCLEOTIDE SEQUENCE [LARGE SCALE GENOMIC DNA]</scope>
    <source>
        <strain evidence="13 14">DSM 13175</strain>
    </source>
</reference>
<name>A0A2T0W8J8_9LACT</name>
<dbReference type="RefSeq" id="WP_106192387.1">
    <property type="nucleotide sequence ID" value="NZ_PVTO01000007.1"/>
</dbReference>
<dbReference type="PANTHER" id="PTHR43646:SF2">
    <property type="entry name" value="GLYCOSYLTRANSFERASE 2-LIKE DOMAIN-CONTAINING PROTEIN"/>
    <property type="match status" value="1"/>
</dbReference>
<evidence type="ECO:0000256" key="10">
    <source>
        <dbReference type="ARBA" id="ARBA00040345"/>
    </source>
</evidence>
<evidence type="ECO:0000256" key="9">
    <source>
        <dbReference type="ARBA" id="ARBA00038120"/>
    </source>
</evidence>
<evidence type="ECO:0000256" key="7">
    <source>
        <dbReference type="ARBA" id="ARBA00037281"/>
    </source>
</evidence>
<dbReference type="OrthoDB" id="9806525at2"/>
<evidence type="ECO:0000256" key="3">
    <source>
        <dbReference type="ARBA" id="ARBA00022676"/>
    </source>
</evidence>
<keyword evidence="11" id="KW-0812">Transmembrane</keyword>
<keyword evidence="2" id="KW-1003">Cell membrane</keyword>
<evidence type="ECO:0000256" key="8">
    <source>
        <dbReference type="ARBA" id="ARBA00037904"/>
    </source>
</evidence>
<dbReference type="AlphaFoldDB" id="A0A2T0W8J8"/>
<evidence type="ECO:0000256" key="5">
    <source>
        <dbReference type="ARBA" id="ARBA00022746"/>
    </source>
</evidence>
<gene>
    <name evidence="13" type="ORF">CLV38_10798</name>
</gene>
<dbReference type="GO" id="GO:0016757">
    <property type="term" value="F:glycosyltransferase activity"/>
    <property type="evidence" value="ECO:0007669"/>
    <property type="project" value="UniProtKB-KW"/>
</dbReference>
<feature type="transmembrane region" description="Helical" evidence="11">
    <location>
        <begin position="330"/>
        <end position="354"/>
    </location>
</feature>
<evidence type="ECO:0000313" key="14">
    <source>
        <dbReference type="Proteomes" id="UP000238205"/>
    </source>
</evidence>
<keyword evidence="11" id="KW-1133">Transmembrane helix</keyword>
<feature type="transmembrane region" description="Helical" evidence="11">
    <location>
        <begin position="302"/>
        <end position="324"/>
    </location>
</feature>
<comment type="subcellular location">
    <subcellularLocation>
        <location evidence="1">Cell membrane</location>
    </subcellularLocation>
</comment>
<dbReference type="CDD" id="cd00761">
    <property type="entry name" value="Glyco_tranf_GTA_type"/>
    <property type="match status" value="1"/>
</dbReference>
<keyword evidence="5" id="KW-0125">Carotenoid biosynthesis</keyword>
<accession>A0A2T0W8J8</accession>
<keyword evidence="4 13" id="KW-0808">Transferase</keyword>